<keyword evidence="29" id="KW-1185">Reference proteome</keyword>
<dbReference type="GO" id="GO:0048471">
    <property type="term" value="C:perinuclear region of cytoplasm"/>
    <property type="evidence" value="ECO:0007669"/>
    <property type="project" value="UniProtKB-SubCell"/>
</dbReference>
<keyword evidence="16" id="KW-0653">Protein transport</keyword>
<gene>
    <name evidence="28" type="primary">RAB24</name>
    <name evidence="28" type="ORF">SK128_027166</name>
</gene>
<evidence type="ECO:0000256" key="8">
    <source>
        <dbReference type="ARBA" id="ARBA00011984"/>
    </source>
</evidence>
<evidence type="ECO:0000256" key="6">
    <source>
        <dbReference type="ARBA" id="ARBA00004652"/>
    </source>
</evidence>
<dbReference type="PROSITE" id="PS51421">
    <property type="entry name" value="RAS"/>
    <property type="match status" value="1"/>
</dbReference>
<evidence type="ECO:0000256" key="25">
    <source>
        <dbReference type="ARBA" id="ARBA00067822"/>
    </source>
</evidence>
<evidence type="ECO:0000256" key="11">
    <source>
        <dbReference type="ARBA" id="ARBA00022553"/>
    </source>
</evidence>
<evidence type="ECO:0000256" key="3">
    <source>
        <dbReference type="ARBA" id="ARBA00004514"/>
    </source>
</evidence>
<keyword evidence="12" id="KW-0479">Metal-binding</keyword>
<dbReference type="GO" id="GO:0046872">
    <property type="term" value="F:metal ion binding"/>
    <property type="evidence" value="ECO:0007669"/>
    <property type="project" value="UniProtKB-KW"/>
</dbReference>
<dbReference type="GO" id="GO:0003925">
    <property type="term" value="F:G protein activity"/>
    <property type="evidence" value="ECO:0007669"/>
    <property type="project" value="UniProtKB-EC"/>
</dbReference>
<evidence type="ECO:0000256" key="5">
    <source>
        <dbReference type="ARBA" id="ARBA00004635"/>
    </source>
</evidence>
<dbReference type="SMART" id="SM00176">
    <property type="entry name" value="RAN"/>
    <property type="match status" value="1"/>
</dbReference>
<evidence type="ECO:0000256" key="26">
    <source>
        <dbReference type="ARBA" id="ARBA00093319"/>
    </source>
</evidence>
<dbReference type="AlphaFoldDB" id="A0AAN8WY81"/>
<accession>A0AAN8WY81</accession>
<dbReference type="PRINTS" id="PR00449">
    <property type="entry name" value="RASTRNSFRMNG"/>
</dbReference>
<dbReference type="GO" id="GO:0005819">
    <property type="term" value="C:spindle"/>
    <property type="evidence" value="ECO:0007669"/>
    <property type="project" value="UniProtKB-SubCell"/>
</dbReference>
<dbReference type="GO" id="GO:0000421">
    <property type="term" value="C:autophagosome membrane"/>
    <property type="evidence" value="ECO:0007669"/>
    <property type="project" value="UniProtKB-SubCell"/>
</dbReference>
<comment type="subunit">
    <text evidence="27">Interacts with ZFYVE20. Does not interact with the GDP dissociation inhibitors ARHGDIA and ARHGDIB.</text>
</comment>
<dbReference type="Gene3D" id="3.40.50.300">
    <property type="entry name" value="P-loop containing nucleotide triphosphate hydrolases"/>
    <property type="match status" value="1"/>
</dbReference>
<comment type="subcellular location">
    <subcellularLocation>
        <location evidence="2">Cytoplasm</location>
        <location evidence="2">Cytoskeleton</location>
        <location evidence="2">Spindle</location>
    </subcellularLocation>
    <subcellularLocation>
        <location evidence="3">Cytoplasm</location>
        <location evidence="3">Cytosol</location>
    </subcellularLocation>
    <subcellularLocation>
        <location evidence="4">Cytoplasm</location>
        <location evidence="4">Perinuclear region</location>
    </subcellularLocation>
    <subcellularLocation>
        <location evidence="6">Cytoplasmic vesicle</location>
        <location evidence="6">Autophagosome membrane</location>
    </subcellularLocation>
    <subcellularLocation>
        <location evidence="5">Membrane</location>
        <topology evidence="5">Lipid-anchor</topology>
    </subcellularLocation>
</comment>
<keyword evidence="18" id="KW-0342">GTP-binding</keyword>
<dbReference type="GO" id="GO:0015031">
    <property type="term" value="P:protein transport"/>
    <property type="evidence" value="ECO:0007669"/>
    <property type="project" value="UniProtKB-KW"/>
</dbReference>
<evidence type="ECO:0000256" key="4">
    <source>
        <dbReference type="ARBA" id="ARBA00004556"/>
    </source>
</evidence>
<keyword evidence="15" id="KW-0460">Magnesium</keyword>
<dbReference type="SMART" id="SM00175">
    <property type="entry name" value="RAB"/>
    <property type="match status" value="1"/>
</dbReference>
<evidence type="ECO:0000256" key="15">
    <source>
        <dbReference type="ARBA" id="ARBA00022842"/>
    </source>
</evidence>
<evidence type="ECO:0000256" key="10">
    <source>
        <dbReference type="ARBA" id="ARBA00022490"/>
    </source>
</evidence>
<keyword evidence="21" id="KW-0449">Lipoprotein</keyword>
<dbReference type="GO" id="GO:0031410">
    <property type="term" value="C:cytoplasmic vesicle"/>
    <property type="evidence" value="ECO:0007669"/>
    <property type="project" value="UniProtKB-KW"/>
</dbReference>
<evidence type="ECO:0000256" key="18">
    <source>
        <dbReference type="ARBA" id="ARBA00023134"/>
    </source>
</evidence>
<keyword evidence="11" id="KW-0597">Phosphoprotein</keyword>
<comment type="catalytic activity">
    <reaction evidence="24">
        <text>GTP + H2O = GDP + phosphate + H(+)</text>
        <dbReference type="Rhea" id="RHEA:19669"/>
        <dbReference type="ChEBI" id="CHEBI:15377"/>
        <dbReference type="ChEBI" id="CHEBI:15378"/>
        <dbReference type="ChEBI" id="CHEBI:37565"/>
        <dbReference type="ChEBI" id="CHEBI:43474"/>
        <dbReference type="ChEBI" id="CHEBI:58189"/>
        <dbReference type="EC" id="3.6.5.2"/>
    </reaction>
    <physiologicalReaction direction="left-to-right" evidence="24">
        <dbReference type="Rhea" id="RHEA:19670"/>
    </physiologicalReaction>
</comment>
<dbReference type="Pfam" id="PF00071">
    <property type="entry name" value="Ras"/>
    <property type="match status" value="1"/>
</dbReference>
<evidence type="ECO:0000256" key="9">
    <source>
        <dbReference type="ARBA" id="ARBA00022448"/>
    </source>
</evidence>
<comment type="function">
    <text evidence="26">The small GTPases Rab are key regulators of intracellular membrane trafficking, from the formation of transport vesicles to their fusion with membranes. Rabs cycle between an inactive GDP-bound form and an active GTP-bound form that is able to recruit to membranes different sets of downstream effectors directly responsible for vesicle formation, movement, tethering and fusion. RAB24 is an atypical RAB protein that presents low GTPase activity and thereby exists predominantly in the GTP-bound active state. RAB24 is required for the clearance of late autophagic vacuoles under basal conditions. It is not needed for starvation-induced autophagy. Involved in the modulation of meiotic apparatus assembly and meiotic progression during oocyte maturation, possibly through regulation of kinetochore-microtubule interaction.</text>
</comment>
<dbReference type="SMART" id="SM00173">
    <property type="entry name" value="RAS"/>
    <property type="match status" value="1"/>
</dbReference>
<protein>
    <recommendedName>
        <fullName evidence="25">Ras-related protein Rab-24</fullName>
        <ecNumber evidence="8">3.6.5.2</ecNumber>
    </recommendedName>
</protein>
<evidence type="ECO:0000256" key="23">
    <source>
        <dbReference type="ARBA" id="ARBA00023329"/>
    </source>
</evidence>
<evidence type="ECO:0000256" key="2">
    <source>
        <dbReference type="ARBA" id="ARBA00004186"/>
    </source>
</evidence>
<keyword evidence="17" id="KW-0072">Autophagy</keyword>
<dbReference type="SMART" id="SM00174">
    <property type="entry name" value="RHO"/>
    <property type="match status" value="1"/>
</dbReference>
<dbReference type="EMBL" id="JAXCGZ010017212">
    <property type="protein sequence ID" value="KAK7068525.1"/>
    <property type="molecule type" value="Genomic_DNA"/>
</dbReference>
<keyword evidence="13" id="KW-0547">Nucleotide-binding</keyword>
<evidence type="ECO:0000313" key="29">
    <source>
        <dbReference type="Proteomes" id="UP001381693"/>
    </source>
</evidence>
<dbReference type="Proteomes" id="UP001381693">
    <property type="component" value="Unassembled WGS sequence"/>
</dbReference>
<evidence type="ECO:0000256" key="22">
    <source>
        <dbReference type="ARBA" id="ARBA00023289"/>
    </source>
</evidence>
<evidence type="ECO:0000256" key="20">
    <source>
        <dbReference type="ARBA" id="ARBA00023212"/>
    </source>
</evidence>
<keyword evidence="9" id="KW-0813">Transport</keyword>
<keyword evidence="10" id="KW-0963">Cytoplasm</keyword>
<proteinExistence type="inferred from homology"/>
<sequence>MSGKVDLKVVMLGQISCGKTSVVERFIYNRFNNNYQNTIGAAFGARYLDVQGKRICLGLWDTAGSERYEAMSRIYYRDAKAAVICYDITNSKSLDRAKFWVSELQRSEESCKLYLCGTKLDVVQDDPHRRQVDYHDVNDYAEQICGKFFETSSKTGHNIEELFACIVEEYAEDNAEIIATLDKSTIILKEENKSKRCC</sequence>
<comment type="similarity">
    <text evidence="7">Belongs to the small GTPase superfamily. Rab family.</text>
</comment>
<evidence type="ECO:0000256" key="19">
    <source>
        <dbReference type="ARBA" id="ARBA00023136"/>
    </source>
</evidence>
<evidence type="ECO:0000256" key="13">
    <source>
        <dbReference type="ARBA" id="ARBA00022741"/>
    </source>
</evidence>
<dbReference type="NCBIfam" id="TIGR00231">
    <property type="entry name" value="small_GTP"/>
    <property type="match status" value="1"/>
</dbReference>
<dbReference type="InterPro" id="IPR005225">
    <property type="entry name" value="Small_GTP-bd"/>
</dbReference>
<keyword evidence="23" id="KW-0968">Cytoplasmic vesicle</keyword>
<dbReference type="GO" id="GO:0006914">
    <property type="term" value="P:autophagy"/>
    <property type="evidence" value="ECO:0007669"/>
    <property type="project" value="UniProtKB-KW"/>
</dbReference>
<dbReference type="InterPro" id="IPR001806">
    <property type="entry name" value="Small_GTPase"/>
</dbReference>
<evidence type="ECO:0000256" key="7">
    <source>
        <dbReference type="ARBA" id="ARBA00006270"/>
    </source>
</evidence>
<dbReference type="FunFam" id="3.40.50.300:FF:000799">
    <property type="entry name" value="ras-related protein Rab-24 isoform X1"/>
    <property type="match status" value="1"/>
</dbReference>
<evidence type="ECO:0000256" key="17">
    <source>
        <dbReference type="ARBA" id="ARBA00023006"/>
    </source>
</evidence>
<evidence type="ECO:0000256" key="1">
    <source>
        <dbReference type="ARBA" id="ARBA00001946"/>
    </source>
</evidence>
<keyword evidence="19" id="KW-0472">Membrane</keyword>
<evidence type="ECO:0000256" key="14">
    <source>
        <dbReference type="ARBA" id="ARBA00022801"/>
    </source>
</evidence>
<keyword evidence="20" id="KW-0206">Cytoskeleton</keyword>
<dbReference type="PROSITE" id="PS51419">
    <property type="entry name" value="RAB"/>
    <property type="match status" value="1"/>
</dbReference>
<dbReference type="InterPro" id="IPR027417">
    <property type="entry name" value="P-loop_NTPase"/>
</dbReference>
<reference evidence="28 29" key="1">
    <citation type="submission" date="2023-11" db="EMBL/GenBank/DDBJ databases">
        <title>Halocaridina rubra genome assembly.</title>
        <authorList>
            <person name="Smith C."/>
        </authorList>
    </citation>
    <scope>NUCLEOTIDE SEQUENCE [LARGE SCALE GENOMIC DNA]</scope>
    <source>
        <strain evidence="28">EP-1</strain>
        <tissue evidence="28">Whole</tissue>
    </source>
</reference>
<dbReference type="EC" id="3.6.5.2" evidence="8"/>
<dbReference type="PROSITE" id="PS51420">
    <property type="entry name" value="RHO"/>
    <property type="match status" value="1"/>
</dbReference>
<dbReference type="GO" id="GO:0005829">
    <property type="term" value="C:cytosol"/>
    <property type="evidence" value="ECO:0007669"/>
    <property type="project" value="UniProtKB-SubCell"/>
</dbReference>
<keyword evidence="22" id="KW-0636">Prenylation</keyword>
<evidence type="ECO:0000256" key="16">
    <source>
        <dbReference type="ARBA" id="ARBA00022927"/>
    </source>
</evidence>
<evidence type="ECO:0000256" key="21">
    <source>
        <dbReference type="ARBA" id="ARBA00023288"/>
    </source>
</evidence>
<dbReference type="GO" id="GO:0005525">
    <property type="term" value="F:GTP binding"/>
    <property type="evidence" value="ECO:0007669"/>
    <property type="project" value="UniProtKB-KW"/>
</dbReference>
<evidence type="ECO:0000313" key="28">
    <source>
        <dbReference type="EMBL" id="KAK7068525.1"/>
    </source>
</evidence>
<dbReference type="PANTHER" id="PTHR47978">
    <property type="match status" value="1"/>
</dbReference>
<comment type="cofactor">
    <cofactor evidence="1">
        <name>Mg(2+)</name>
        <dbReference type="ChEBI" id="CHEBI:18420"/>
    </cofactor>
</comment>
<dbReference type="SUPFAM" id="SSF52540">
    <property type="entry name" value="P-loop containing nucleoside triphosphate hydrolases"/>
    <property type="match status" value="1"/>
</dbReference>
<keyword evidence="14" id="KW-0378">Hydrolase</keyword>
<evidence type="ECO:0000256" key="12">
    <source>
        <dbReference type="ARBA" id="ARBA00022723"/>
    </source>
</evidence>
<name>A0AAN8WY81_HALRR</name>
<comment type="caution">
    <text evidence="28">The sequence shown here is derived from an EMBL/GenBank/DDBJ whole genome shotgun (WGS) entry which is preliminary data.</text>
</comment>
<evidence type="ECO:0000256" key="24">
    <source>
        <dbReference type="ARBA" id="ARBA00047660"/>
    </source>
</evidence>
<evidence type="ECO:0000256" key="27">
    <source>
        <dbReference type="ARBA" id="ARBA00093500"/>
    </source>
</evidence>
<organism evidence="28 29">
    <name type="scientific">Halocaridina rubra</name>
    <name type="common">Hawaiian red shrimp</name>
    <dbReference type="NCBI Taxonomy" id="373956"/>
    <lineage>
        <taxon>Eukaryota</taxon>
        <taxon>Metazoa</taxon>
        <taxon>Ecdysozoa</taxon>
        <taxon>Arthropoda</taxon>
        <taxon>Crustacea</taxon>
        <taxon>Multicrustacea</taxon>
        <taxon>Malacostraca</taxon>
        <taxon>Eumalacostraca</taxon>
        <taxon>Eucarida</taxon>
        <taxon>Decapoda</taxon>
        <taxon>Pleocyemata</taxon>
        <taxon>Caridea</taxon>
        <taxon>Atyoidea</taxon>
        <taxon>Atyidae</taxon>
        <taxon>Halocaridina</taxon>
    </lineage>
</organism>